<feature type="region of interest" description="Disordered" evidence="1">
    <location>
        <begin position="108"/>
        <end position="128"/>
    </location>
</feature>
<keyword evidence="2" id="KW-1133">Transmembrane helix</keyword>
<keyword evidence="2" id="KW-0472">Membrane</keyword>
<evidence type="ECO:0000313" key="3">
    <source>
        <dbReference type="EMBL" id="OJJ32629.1"/>
    </source>
</evidence>
<accession>A0A1L9RCG8</accession>
<keyword evidence="2" id="KW-0812">Transmembrane</keyword>
<name>A0A1L9RCG8_ASPWE</name>
<dbReference type="RefSeq" id="XP_040686306.1">
    <property type="nucleotide sequence ID" value="XM_040839118.1"/>
</dbReference>
<dbReference type="GeneID" id="63754966"/>
<reference evidence="4" key="1">
    <citation type="journal article" date="2017" name="Genome Biol.">
        <title>Comparative genomics reveals high biological diversity and specific adaptations in the industrially and medically important fungal genus Aspergillus.</title>
        <authorList>
            <person name="de Vries R.P."/>
            <person name="Riley R."/>
            <person name="Wiebenga A."/>
            <person name="Aguilar-Osorio G."/>
            <person name="Amillis S."/>
            <person name="Uchima C.A."/>
            <person name="Anderluh G."/>
            <person name="Asadollahi M."/>
            <person name="Askin M."/>
            <person name="Barry K."/>
            <person name="Battaglia E."/>
            <person name="Bayram O."/>
            <person name="Benocci T."/>
            <person name="Braus-Stromeyer S.A."/>
            <person name="Caldana C."/>
            <person name="Canovas D."/>
            <person name="Cerqueira G.C."/>
            <person name="Chen F."/>
            <person name="Chen W."/>
            <person name="Choi C."/>
            <person name="Clum A."/>
            <person name="Dos Santos R.A."/>
            <person name="Damasio A.R."/>
            <person name="Diallinas G."/>
            <person name="Emri T."/>
            <person name="Fekete E."/>
            <person name="Flipphi M."/>
            <person name="Freyberg S."/>
            <person name="Gallo A."/>
            <person name="Gournas C."/>
            <person name="Habgood R."/>
            <person name="Hainaut M."/>
            <person name="Harispe M.L."/>
            <person name="Henrissat B."/>
            <person name="Hilden K.S."/>
            <person name="Hope R."/>
            <person name="Hossain A."/>
            <person name="Karabika E."/>
            <person name="Karaffa L."/>
            <person name="Karanyi Z."/>
            <person name="Krasevec N."/>
            <person name="Kuo A."/>
            <person name="Kusch H."/>
            <person name="LaButti K."/>
            <person name="Lagendijk E.L."/>
            <person name="Lapidus A."/>
            <person name="Levasseur A."/>
            <person name="Lindquist E."/>
            <person name="Lipzen A."/>
            <person name="Logrieco A.F."/>
            <person name="MacCabe A."/>
            <person name="Maekelae M.R."/>
            <person name="Malavazi I."/>
            <person name="Melin P."/>
            <person name="Meyer V."/>
            <person name="Mielnichuk N."/>
            <person name="Miskei M."/>
            <person name="Molnar A.P."/>
            <person name="Mule G."/>
            <person name="Ngan C.Y."/>
            <person name="Orejas M."/>
            <person name="Orosz E."/>
            <person name="Ouedraogo J.P."/>
            <person name="Overkamp K.M."/>
            <person name="Park H.-S."/>
            <person name="Perrone G."/>
            <person name="Piumi F."/>
            <person name="Punt P.J."/>
            <person name="Ram A.F."/>
            <person name="Ramon A."/>
            <person name="Rauscher S."/>
            <person name="Record E."/>
            <person name="Riano-Pachon D.M."/>
            <person name="Robert V."/>
            <person name="Roehrig J."/>
            <person name="Ruller R."/>
            <person name="Salamov A."/>
            <person name="Salih N.S."/>
            <person name="Samson R.A."/>
            <person name="Sandor E."/>
            <person name="Sanguinetti M."/>
            <person name="Schuetze T."/>
            <person name="Sepcic K."/>
            <person name="Shelest E."/>
            <person name="Sherlock G."/>
            <person name="Sophianopoulou V."/>
            <person name="Squina F.M."/>
            <person name="Sun H."/>
            <person name="Susca A."/>
            <person name="Todd R.B."/>
            <person name="Tsang A."/>
            <person name="Unkles S.E."/>
            <person name="van de Wiele N."/>
            <person name="van Rossen-Uffink D."/>
            <person name="Oliveira J.V."/>
            <person name="Vesth T.C."/>
            <person name="Visser J."/>
            <person name="Yu J.-H."/>
            <person name="Zhou M."/>
            <person name="Andersen M.R."/>
            <person name="Archer D.B."/>
            <person name="Baker S.E."/>
            <person name="Benoit I."/>
            <person name="Brakhage A.A."/>
            <person name="Braus G.H."/>
            <person name="Fischer R."/>
            <person name="Frisvad J.C."/>
            <person name="Goldman G.H."/>
            <person name="Houbraken J."/>
            <person name="Oakley B."/>
            <person name="Pocsi I."/>
            <person name="Scazzocchio C."/>
            <person name="Seiboth B."/>
            <person name="vanKuyk P.A."/>
            <person name="Wortman J."/>
            <person name="Dyer P.S."/>
            <person name="Grigoriev I.V."/>
        </authorList>
    </citation>
    <scope>NUCLEOTIDE SEQUENCE [LARGE SCALE GENOMIC DNA]</scope>
    <source>
        <strain evidence="4">DTO 134E9</strain>
    </source>
</reference>
<evidence type="ECO:0000256" key="1">
    <source>
        <dbReference type="SAM" id="MobiDB-lite"/>
    </source>
</evidence>
<evidence type="ECO:0000313" key="4">
    <source>
        <dbReference type="Proteomes" id="UP000184383"/>
    </source>
</evidence>
<dbReference type="VEuPathDB" id="FungiDB:ASPWEDRAFT_70318"/>
<keyword evidence="4" id="KW-1185">Reference proteome</keyword>
<gene>
    <name evidence="3" type="ORF">ASPWEDRAFT_70318</name>
</gene>
<proteinExistence type="predicted"/>
<feature type="compositionally biased region" description="Basic and acidic residues" evidence="1">
    <location>
        <begin position="108"/>
        <end position="118"/>
    </location>
</feature>
<organism evidence="3 4">
    <name type="scientific">Aspergillus wentii DTO 134E9</name>
    <dbReference type="NCBI Taxonomy" id="1073089"/>
    <lineage>
        <taxon>Eukaryota</taxon>
        <taxon>Fungi</taxon>
        <taxon>Dikarya</taxon>
        <taxon>Ascomycota</taxon>
        <taxon>Pezizomycotina</taxon>
        <taxon>Eurotiomycetes</taxon>
        <taxon>Eurotiomycetidae</taxon>
        <taxon>Eurotiales</taxon>
        <taxon>Aspergillaceae</taxon>
        <taxon>Aspergillus</taxon>
        <taxon>Aspergillus subgen. Cremei</taxon>
    </lineage>
</organism>
<dbReference type="Proteomes" id="UP000184383">
    <property type="component" value="Unassembled WGS sequence"/>
</dbReference>
<protein>
    <submittedName>
        <fullName evidence="3">Uncharacterized protein</fullName>
    </submittedName>
</protein>
<dbReference type="AlphaFoldDB" id="A0A1L9RCG8"/>
<dbReference type="EMBL" id="KV878214">
    <property type="protein sequence ID" value="OJJ32629.1"/>
    <property type="molecule type" value="Genomic_DNA"/>
</dbReference>
<evidence type="ECO:0000256" key="2">
    <source>
        <dbReference type="SAM" id="Phobius"/>
    </source>
</evidence>
<sequence>MNSLRTTSIKQNMNLTQESALAVIFGVPSLFIAVLTFWVTYQMWVDSRSNAFDLEKSSIVSESLAFEDDRPAMSDRVLSNGSSIDLQIPPRVYTNNSGHGPDQWVITQREEGQEEKGTTADGKTGMSY</sequence>
<feature type="transmembrane region" description="Helical" evidence="2">
    <location>
        <begin position="20"/>
        <end position="41"/>
    </location>
</feature>